<reference evidence="1 2" key="1">
    <citation type="journal article" date="2012" name="Science">
        <title>The Paleozoic origin of enzymatic lignin decomposition reconstructed from 31 fungal genomes.</title>
        <authorList>
            <person name="Floudas D."/>
            <person name="Binder M."/>
            <person name="Riley R."/>
            <person name="Barry K."/>
            <person name="Blanchette R.A."/>
            <person name="Henrissat B."/>
            <person name="Martinez A.T."/>
            <person name="Otillar R."/>
            <person name="Spatafora J.W."/>
            <person name="Yadav J.S."/>
            <person name="Aerts A."/>
            <person name="Benoit I."/>
            <person name="Boyd A."/>
            <person name="Carlson A."/>
            <person name="Copeland A."/>
            <person name="Coutinho P.M."/>
            <person name="de Vries R.P."/>
            <person name="Ferreira P."/>
            <person name="Findley K."/>
            <person name="Foster B."/>
            <person name="Gaskell J."/>
            <person name="Glotzer D."/>
            <person name="Gorecki P."/>
            <person name="Heitman J."/>
            <person name="Hesse C."/>
            <person name="Hori C."/>
            <person name="Igarashi K."/>
            <person name="Jurgens J.A."/>
            <person name="Kallen N."/>
            <person name="Kersten P."/>
            <person name="Kohler A."/>
            <person name="Kuees U."/>
            <person name="Kumar T.K.A."/>
            <person name="Kuo A."/>
            <person name="LaButti K."/>
            <person name="Larrondo L.F."/>
            <person name="Lindquist E."/>
            <person name="Ling A."/>
            <person name="Lombard V."/>
            <person name="Lucas S."/>
            <person name="Lundell T."/>
            <person name="Martin R."/>
            <person name="McLaughlin D.J."/>
            <person name="Morgenstern I."/>
            <person name="Morin E."/>
            <person name="Murat C."/>
            <person name="Nagy L.G."/>
            <person name="Nolan M."/>
            <person name="Ohm R.A."/>
            <person name="Patyshakuliyeva A."/>
            <person name="Rokas A."/>
            <person name="Ruiz-Duenas F.J."/>
            <person name="Sabat G."/>
            <person name="Salamov A."/>
            <person name="Samejima M."/>
            <person name="Schmutz J."/>
            <person name="Slot J.C."/>
            <person name="St John F."/>
            <person name="Stenlid J."/>
            <person name="Sun H."/>
            <person name="Sun S."/>
            <person name="Syed K."/>
            <person name="Tsang A."/>
            <person name="Wiebenga A."/>
            <person name="Young D."/>
            <person name="Pisabarro A."/>
            <person name="Eastwood D.C."/>
            <person name="Martin F."/>
            <person name="Cullen D."/>
            <person name="Grigoriev I.V."/>
            <person name="Hibbett D.S."/>
        </authorList>
    </citation>
    <scope>NUCLEOTIDE SEQUENCE [LARGE SCALE GENOMIC DNA]</scope>
    <source>
        <strain evidence="1 2">DJM-731 SS1</strain>
    </source>
</reference>
<protein>
    <submittedName>
        <fullName evidence="1">Uncharacterized protein</fullName>
    </submittedName>
</protein>
<keyword evidence="2" id="KW-1185">Reference proteome</keyword>
<dbReference type="GeneID" id="63683476"/>
<dbReference type="AlphaFoldDB" id="M5G8N6"/>
<dbReference type="EMBL" id="JH795862">
    <property type="protein sequence ID" value="EJU02197.1"/>
    <property type="molecule type" value="Genomic_DNA"/>
</dbReference>
<dbReference type="Proteomes" id="UP000030653">
    <property type="component" value="Unassembled WGS sequence"/>
</dbReference>
<evidence type="ECO:0000313" key="2">
    <source>
        <dbReference type="Proteomes" id="UP000030653"/>
    </source>
</evidence>
<dbReference type="RefSeq" id="XP_040629094.1">
    <property type="nucleotide sequence ID" value="XM_040768414.1"/>
</dbReference>
<proteinExistence type="predicted"/>
<sequence>MSGNNYRLLLSYETVPTYTYSDDTIAEKIPNPGFIRTYLVAFDGVLLETLDYMDDSCETIAFDGTFSVHGTLKGHSNLHIIYWTTKTLVVLGRSYLVRRWIGAFTAYHLILAHRESIAIYTIQSLREAAMGGETDGGIHHPTMINLPHPVEEGIFGTRICPVGSTAILLWQNSLHLSAIRLSFTVDMAECDTEHLWSLPIDRSQYISAAAIDGNCGMAYWLQHEVAVARRSCAEGSSSIFSVPLEKRATDSSASIRLLYRGQDGDITTHCEFMAVDSLKGRLVLAPKVARRALLLQSPVSVSENGETIWQAPASDWLCSITSAREASIGDEVYEHTMMGEDLICGMRLFPTPSLAWCWHKPLPVCAEQLPTGFVPDVDDVMPSFCSVPTGALAALVLGYGIRKFPRMFGHMGNIRIASRDLEMMQVLYPDSTELPESQVWKLQSYVFPSKDDSVFARLGEDELNEVPTMSGASMLVEEAISNDLTLLAEGDSREEREQATKRLGI</sequence>
<organism evidence="1 2">
    <name type="scientific">Dacryopinax primogenitus (strain DJM 731)</name>
    <name type="common">Brown rot fungus</name>
    <dbReference type="NCBI Taxonomy" id="1858805"/>
    <lineage>
        <taxon>Eukaryota</taxon>
        <taxon>Fungi</taxon>
        <taxon>Dikarya</taxon>
        <taxon>Basidiomycota</taxon>
        <taxon>Agaricomycotina</taxon>
        <taxon>Dacrymycetes</taxon>
        <taxon>Dacrymycetales</taxon>
        <taxon>Dacrymycetaceae</taxon>
        <taxon>Dacryopinax</taxon>
    </lineage>
</organism>
<dbReference type="OrthoDB" id="3405178at2759"/>
<accession>M5G8N6</accession>
<evidence type="ECO:0000313" key="1">
    <source>
        <dbReference type="EMBL" id="EJU02197.1"/>
    </source>
</evidence>
<gene>
    <name evidence="1" type="ORF">DACRYDRAFT_107134</name>
</gene>
<name>M5G8N6_DACPD</name>
<dbReference type="HOGENOM" id="CLU_539704_0_0_1"/>